<accession>A0ABR4JYB3</accession>
<dbReference type="InterPro" id="IPR002227">
    <property type="entry name" value="Tyrosinase_Cu-bd"/>
</dbReference>
<dbReference type="Proteomes" id="UP001610446">
    <property type="component" value="Unassembled WGS sequence"/>
</dbReference>
<name>A0ABR4JYB3_9EURO</name>
<evidence type="ECO:0000313" key="3">
    <source>
        <dbReference type="Proteomes" id="UP001610446"/>
    </source>
</evidence>
<gene>
    <name evidence="2" type="ORF">BJY01DRAFT_247870</name>
</gene>
<dbReference type="SUPFAM" id="SSF48056">
    <property type="entry name" value="Di-copper centre-containing domain"/>
    <property type="match status" value="1"/>
</dbReference>
<evidence type="ECO:0000259" key="1">
    <source>
        <dbReference type="Pfam" id="PF00264"/>
    </source>
</evidence>
<evidence type="ECO:0000313" key="2">
    <source>
        <dbReference type="EMBL" id="KAL2845050.1"/>
    </source>
</evidence>
<protein>
    <recommendedName>
        <fullName evidence="1">Tyrosinase copper-binding domain-containing protein</fullName>
    </recommendedName>
</protein>
<proteinExistence type="predicted"/>
<dbReference type="EMBL" id="JBFXLU010000075">
    <property type="protein sequence ID" value="KAL2845050.1"/>
    <property type="molecule type" value="Genomic_DNA"/>
</dbReference>
<dbReference type="InterPro" id="IPR008922">
    <property type="entry name" value="Di-copper_centre_dom_sf"/>
</dbReference>
<sequence>MPSSLCRRGLKVRFNSTEFKMDNPLYQFRMPNDQKMGDFGMEPVAWFELDEPLYYDKCAATSLCPTEEQRDPTCDTWINGIVNTEKINTQLADKQLSTINSEYHAATEMVYRLFTYPVDFVHFATNARDATKSSQVANDLNIEFIHNNLHYLVGGDGGHMSQVPVAAFDPVIQRLTGGDGNLDRLFAIWQTLNPDEWFDADTDGINPRMRTAPLRLFHKDTAGTLWTPSDARDWLQLGYTYPELQRWKYVGWPDQKAALMEYITLNYGVLRQQALRMVKSDVQIPGVVPTEKDGVAIKDYAVNIQFPGMLYFSTSITPDLLV</sequence>
<keyword evidence="3" id="KW-1185">Reference proteome</keyword>
<organism evidence="2 3">
    <name type="scientific">Aspergillus pseudoustus</name>
    <dbReference type="NCBI Taxonomy" id="1810923"/>
    <lineage>
        <taxon>Eukaryota</taxon>
        <taxon>Fungi</taxon>
        <taxon>Dikarya</taxon>
        <taxon>Ascomycota</taxon>
        <taxon>Pezizomycotina</taxon>
        <taxon>Eurotiomycetes</taxon>
        <taxon>Eurotiomycetidae</taxon>
        <taxon>Eurotiales</taxon>
        <taxon>Aspergillaceae</taxon>
        <taxon>Aspergillus</taxon>
        <taxon>Aspergillus subgen. Nidulantes</taxon>
    </lineage>
</organism>
<dbReference type="Pfam" id="PF00264">
    <property type="entry name" value="Tyrosinase"/>
    <property type="match status" value="1"/>
</dbReference>
<dbReference type="Gene3D" id="1.10.1280.10">
    <property type="entry name" value="Di-copper center containing domain from catechol oxidase"/>
    <property type="match status" value="1"/>
</dbReference>
<reference evidence="2 3" key="1">
    <citation type="submission" date="2024-07" db="EMBL/GenBank/DDBJ databases">
        <title>Section-level genome sequencing and comparative genomics of Aspergillus sections Usti and Cavernicolus.</title>
        <authorList>
            <consortium name="Lawrence Berkeley National Laboratory"/>
            <person name="Nybo J.L."/>
            <person name="Vesth T.C."/>
            <person name="Theobald S."/>
            <person name="Frisvad J.C."/>
            <person name="Larsen T.O."/>
            <person name="Kjaerboelling I."/>
            <person name="Rothschild-Mancinelli K."/>
            <person name="Lyhne E.K."/>
            <person name="Kogle M.E."/>
            <person name="Barry K."/>
            <person name="Clum A."/>
            <person name="Na H."/>
            <person name="Ledsgaard L."/>
            <person name="Lin J."/>
            <person name="Lipzen A."/>
            <person name="Kuo A."/>
            <person name="Riley R."/>
            <person name="Mondo S."/>
            <person name="Labutti K."/>
            <person name="Haridas S."/>
            <person name="Pangalinan J."/>
            <person name="Salamov A.A."/>
            <person name="Simmons B.A."/>
            <person name="Magnuson J.K."/>
            <person name="Chen J."/>
            <person name="Drula E."/>
            <person name="Henrissat B."/>
            <person name="Wiebenga A."/>
            <person name="Lubbers R.J."/>
            <person name="Gomes A.C."/>
            <person name="Makela M.R."/>
            <person name="Stajich J."/>
            <person name="Grigoriev I.V."/>
            <person name="Mortensen U.H."/>
            <person name="De Vries R.P."/>
            <person name="Baker S.E."/>
            <person name="Andersen M.R."/>
        </authorList>
    </citation>
    <scope>NUCLEOTIDE SEQUENCE [LARGE SCALE GENOMIC DNA]</scope>
    <source>
        <strain evidence="2 3">CBS 123904</strain>
    </source>
</reference>
<comment type="caution">
    <text evidence="2">The sequence shown here is derived from an EMBL/GenBank/DDBJ whole genome shotgun (WGS) entry which is preliminary data.</text>
</comment>
<feature type="domain" description="Tyrosinase copper-binding" evidence="1">
    <location>
        <begin position="45"/>
        <end position="191"/>
    </location>
</feature>